<accession>A0ABT2P277</accession>
<dbReference type="Proteomes" id="UP001431192">
    <property type="component" value="Unassembled WGS sequence"/>
</dbReference>
<dbReference type="InterPro" id="IPR051021">
    <property type="entry name" value="Mito_Ser/Thr_phosphatase"/>
</dbReference>
<dbReference type="SUPFAM" id="SSF53254">
    <property type="entry name" value="Phosphoglycerate mutase-like"/>
    <property type="match status" value="1"/>
</dbReference>
<evidence type="ECO:0000313" key="2">
    <source>
        <dbReference type="EMBL" id="MCT8986738.1"/>
    </source>
</evidence>
<dbReference type="EMBL" id="JAODOQ010000001">
    <property type="protein sequence ID" value="MCT8986738.1"/>
    <property type="molecule type" value="Genomic_DNA"/>
</dbReference>
<protein>
    <submittedName>
        <fullName evidence="2">Histidine phosphatase family protein</fullName>
    </submittedName>
</protein>
<dbReference type="SMART" id="SM00855">
    <property type="entry name" value="PGAM"/>
    <property type="match status" value="1"/>
</dbReference>
<keyword evidence="1" id="KW-0378">Hydrolase</keyword>
<keyword evidence="3" id="KW-1185">Reference proteome</keyword>
<dbReference type="CDD" id="cd07067">
    <property type="entry name" value="HP_PGM_like"/>
    <property type="match status" value="1"/>
</dbReference>
<dbReference type="PANTHER" id="PTHR20935">
    <property type="entry name" value="PHOSPHOGLYCERATE MUTASE-RELATED"/>
    <property type="match status" value="1"/>
</dbReference>
<name>A0ABT2P277_9GAMM</name>
<gene>
    <name evidence="2" type="ORF">N4T56_09935</name>
</gene>
<dbReference type="Gene3D" id="3.40.50.1240">
    <property type="entry name" value="Phosphoglycerate mutase-like"/>
    <property type="match status" value="1"/>
</dbReference>
<organism evidence="2 3">
    <name type="scientific">Shewanella phaeophyticola</name>
    <dbReference type="NCBI Taxonomy" id="2978345"/>
    <lineage>
        <taxon>Bacteria</taxon>
        <taxon>Pseudomonadati</taxon>
        <taxon>Pseudomonadota</taxon>
        <taxon>Gammaproteobacteria</taxon>
        <taxon>Alteromonadales</taxon>
        <taxon>Shewanellaceae</taxon>
        <taxon>Shewanella</taxon>
    </lineage>
</organism>
<sequence length="233" mass="26622">MANIYFIRHGQASFGSDNYDNLSPLGHSQAQHLAKHFNQRNIRPDQVICGDMARHLQTRDACLASLSAPLMHNGLQITPAWNEFDHEQVISVYRPDLASPEALQHYLKQQPSPAKAFITLFSQAISQWQDSENTAQYHESWEHFSQRVTQGLSQLIQQADKEETIFVFTSGGVISKIIMQTLAIPENKFFDINRQLVNASVTQLQLKSQHLNLITMNEHGFFDGDYRHLYSLL</sequence>
<dbReference type="InterPro" id="IPR013078">
    <property type="entry name" value="His_Pase_superF_clade-1"/>
</dbReference>
<dbReference type="RefSeq" id="WP_261733115.1">
    <property type="nucleotide sequence ID" value="NZ_JAODOQ010000001.1"/>
</dbReference>
<reference evidence="2" key="1">
    <citation type="submission" date="2022-09" db="EMBL/GenBank/DDBJ databases">
        <title>Shewanella sp. KJ10-1 sp.nov, isolated from marine algae.</title>
        <authorList>
            <person name="Butt M."/>
            <person name="Lee J.K."/>
            <person name="Kim J.M."/>
            <person name="Choi D.G."/>
        </authorList>
    </citation>
    <scope>NUCLEOTIDE SEQUENCE</scope>
    <source>
        <strain evidence="2">KJ10-1</strain>
    </source>
</reference>
<dbReference type="PANTHER" id="PTHR20935:SF0">
    <property type="entry name" value="SERINE_THREONINE-PROTEIN PHOSPHATASE PGAM5, MITOCHONDRIAL"/>
    <property type="match status" value="1"/>
</dbReference>
<evidence type="ECO:0000256" key="1">
    <source>
        <dbReference type="ARBA" id="ARBA00022801"/>
    </source>
</evidence>
<dbReference type="InterPro" id="IPR029033">
    <property type="entry name" value="His_PPase_superfam"/>
</dbReference>
<evidence type="ECO:0000313" key="3">
    <source>
        <dbReference type="Proteomes" id="UP001431192"/>
    </source>
</evidence>
<proteinExistence type="predicted"/>
<comment type="caution">
    <text evidence="2">The sequence shown here is derived from an EMBL/GenBank/DDBJ whole genome shotgun (WGS) entry which is preliminary data.</text>
</comment>
<dbReference type="Pfam" id="PF00300">
    <property type="entry name" value="His_Phos_1"/>
    <property type="match status" value="2"/>
</dbReference>